<dbReference type="eggNOG" id="COG2129">
    <property type="taxonomic scope" value="Bacteria"/>
</dbReference>
<proteinExistence type="predicted"/>
<dbReference type="STRING" id="641491.DND132_2720"/>
<name>F0JJ24_9BACT</name>
<dbReference type="HOGENOM" id="CLU_041441_5_0_7"/>
<dbReference type="KEGG" id="ddn:DND132_2720"/>
<dbReference type="RefSeq" id="WP_014323349.1">
    <property type="nucleotide sequence ID" value="NC_016803.1"/>
</dbReference>
<dbReference type="Proteomes" id="UP000007845">
    <property type="component" value="Chromosome"/>
</dbReference>
<dbReference type="SUPFAM" id="SSF56300">
    <property type="entry name" value="Metallo-dependent phosphatases"/>
    <property type="match status" value="1"/>
</dbReference>
<dbReference type="OrthoDB" id="332939at2"/>
<evidence type="ECO:0000313" key="2">
    <source>
        <dbReference type="EMBL" id="EGB15923.1"/>
    </source>
</evidence>
<dbReference type="InterPro" id="IPR029052">
    <property type="entry name" value="Metallo-depent_PP-like"/>
</dbReference>
<organism evidence="2 3">
    <name type="scientific">Pseudodesulfovibrio mercurii</name>
    <dbReference type="NCBI Taxonomy" id="641491"/>
    <lineage>
        <taxon>Bacteria</taxon>
        <taxon>Pseudomonadati</taxon>
        <taxon>Thermodesulfobacteriota</taxon>
        <taxon>Desulfovibrionia</taxon>
        <taxon>Desulfovibrionales</taxon>
        <taxon>Desulfovibrionaceae</taxon>
    </lineage>
</organism>
<evidence type="ECO:0000313" key="3">
    <source>
        <dbReference type="Proteomes" id="UP000007845"/>
    </source>
</evidence>
<feature type="domain" description="Calcineurin-like phosphoesterase" evidence="1">
    <location>
        <begin position="6"/>
        <end position="178"/>
    </location>
</feature>
<sequence length="219" mass="23674">MYWIAFGDIHESTGLLGSVPGLAEADGVIVTGDLTNRGDREAGKRVLDDVARFNPRILAQPGNMDTDGVTAYIRERDMDIHLRVRELAPGLKLMGVGLSTPTPFGTPGEVPEATLAEWLDQTYALTDGFERLICIIHEPPLDTEVDRLSNGQHVGSPAVRAFLERVQPALAVTGHIHEASGTDRIGETPVINPGMLAHGGFVRIDYDGETLSAALMRVR</sequence>
<dbReference type="PANTHER" id="PTHR37523:SF1">
    <property type="entry name" value="CALCINEURIN-LIKE PHOSPHOESTERASE DOMAIN-CONTAINING PROTEIN"/>
    <property type="match status" value="1"/>
</dbReference>
<gene>
    <name evidence="2" type="ORF">DND132_2720</name>
</gene>
<dbReference type="EMBL" id="CP003220">
    <property type="protein sequence ID" value="EGB15923.1"/>
    <property type="molecule type" value="Genomic_DNA"/>
</dbReference>
<dbReference type="Pfam" id="PF00149">
    <property type="entry name" value="Metallophos"/>
    <property type="match status" value="1"/>
</dbReference>
<dbReference type="AlphaFoldDB" id="F0JJ24"/>
<dbReference type="InterPro" id="IPR004843">
    <property type="entry name" value="Calcineurin-like_PHP"/>
</dbReference>
<dbReference type="SMR" id="F0JJ24"/>
<reference evidence="2 3" key="1">
    <citation type="journal article" date="2011" name="J. Bacteriol.">
        <title>Genome sequence of the mercury-methylating strain Desulfovibrio desulfuricans ND132.</title>
        <authorList>
            <person name="Brown S.D."/>
            <person name="Gilmour C.C."/>
            <person name="Kucken A.M."/>
            <person name="Wall J.D."/>
            <person name="Elias D.A."/>
            <person name="Brandt C.C."/>
            <person name="Podar M."/>
            <person name="Chertkov O."/>
            <person name="Held B."/>
            <person name="Bruce D.C."/>
            <person name="Detter J.C."/>
            <person name="Tapia R."/>
            <person name="Han C.S."/>
            <person name="Goodwin L.A."/>
            <person name="Cheng J.F."/>
            <person name="Pitluck S."/>
            <person name="Woyke T."/>
            <person name="Mikhailova N."/>
            <person name="Ivanova N.N."/>
            <person name="Han J."/>
            <person name="Lucas S."/>
            <person name="Lapidus A.L."/>
            <person name="Land M.L."/>
            <person name="Hauser L.J."/>
            <person name="Palumbo A.V."/>
        </authorList>
    </citation>
    <scope>NUCLEOTIDE SEQUENCE [LARGE SCALE GENOMIC DNA]</scope>
    <source>
        <strain evidence="2 3">ND132</strain>
    </source>
</reference>
<evidence type="ECO:0000259" key="1">
    <source>
        <dbReference type="Pfam" id="PF00149"/>
    </source>
</evidence>
<dbReference type="PANTHER" id="PTHR37523">
    <property type="entry name" value="METALLOPHOSPHOESTERASE"/>
    <property type="match status" value="1"/>
</dbReference>
<dbReference type="Gene3D" id="3.60.21.10">
    <property type="match status" value="1"/>
</dbReference>
<keyword evidence="3" id="KW-1185">Reference proteome</keyword>
<accession>F0JJ24</accession>
<dbReference type="GO" id="GO:0016787">
    <property type="term" value="F:hydrolase activity"/>
    <property type="evidence" value="ECO:0007669"/>
    <property type="project" value="InterPro"/>
</dbReference>
<protein>
    <submittedName>
        <fullName evidence="2">Metallophosphoesterase</fullName>
    </submittedName>
</protein>